<sequence>MMMEKKDKKKTVKLTTDEYNNYQRLQKEMELAGTPIQVKLYSQEIQMLIREAQARQRKKTKSMITMTTKDPKESWKLTVEEYNEYERLNQLMEFADTPWGVKLYSREIQTLFRETKARQRKEEESST</sequence>
<accession>A0A2T4U3Z9</accession>
<name>A0A2T4U3Z9_9BACI</name>
<dbReference type="RefSeq" id="WP_107585673.1">
    <property type="nucleotide sequence ID" value="NZ_PZJJ01000024.1"/>
</dbReference>
<gene>
    <name evidence="1" type="ORF">C6Y45_13050</name>
</gene>
<keyword evidence="2" id="KW-1185">Reference proteome</keyword>
<dbReference type="Proteomes" id="UP000240509">
    <property type="component" value="Unassembled WGS sequence"/>
</dbReference>
<dbReference type="EMBL" id="PZJJ01000024">
    <property type="protein sequence ID" value="PTL38116.1"/>
    <property type="molecule type" value="Genomic_DNA"/>
</dbReference>
<reference evidence="1 2" key="1">
    <citation type="submission" date="2018-03" db="EMBL/GenBank/DDBJ databases">
        <title>Alkalicoccus saliphilus sp. nov., isolated from a mineral pool.</title>
        <authorList>
            <person name="Zhao B."/>
        </authorList>
    </citation>
    <scope>NUCLEOTIDE SEQUENCE [LARGE SCALE GENOMIC DNA]</scope>
    <source>
        <strain evidence="1 2">6AG</strain>
    </source>
</reference>
<protein>
    <submittedName>
        <fullName evidence="1">Uncharacterized protein</fullName>
    </submittedName>
</protein>
<comment type="caution">
    <text evidence="1">The sequence shown here is derived from an EMBL/GenBank/DDBJ whole genome shotgun (WGS) entry which is preliminary data.</text>
</comment>
<evidence type="ECO:0000313" key="2">
    <source>
        <dbReference type="Proteomes" id="UP000240509"/>
    </source>
</evidence>
<dbReference type="AlphaFoldDB" id="A0A2T4U3Z9"/>
<proteinExistence type="predicted"/>
<organism evidence="1 2">
    <name type="scientific">Alkalicoccus saliphilus</name>
    <dbReference type="NCBI Taxonomy" id="200989"/>
    <lineage>
        <taxon>Bacteria</taxon>
        <taxon>Bacillati</taxon>
        <taxon>Bacillota</taxon>
        <taxon>Bacilli</taxon>
        <taxon>Bacillales</taxon>
        <taxon>Bacillaceae</taxon>
        <taxon>Alkalicoccus</taxon>
    </lineage>
</organism>
<evidence type="ECO:0000313" key="1">
    <source>
        <dbReference type="EMBL" id="PTL38116.1"/>
    </source>
</evidence>